<dbReference type="SUPFAM" id="SSF64356">
    <property type="entry name" value="SNARE-like"/>
    <property type="match status" value="1"/>
</dbReference>
<evidence type="ECO:0000313" key="1">
    <source>
        <dbReference type="EMBL" id="CAD2200457.1"/>
    </source>
</evidence>
<accession>A0A6V7XNP8</accession>
<dbReference type="Gene3D" id="3.30.450.60">
    <property type="match status" value="1"/>
</dbReference>
<dbReference type="InterPro" id="IPR011012">
    <property type="entry name" value="Longin-like_dom_sf"/>
</dbReference>
<dbReference type="Proteomes" id="UP000580250">
    <property type="component" value="Unassembled WGS sequence"/>
</dbReference>
<name>A0A6V7XNP8_MELEN</name>
<proteinExistence type="predicted"/>
<dbReference type="AlphaFoldDB" id="A0A6V7XNP8"/>
<reference evidence="1 2" key="1">
    <citation type="submission" date="2020-08" db="EMBL/GenBank/DDBJ databases">
        <authorList>
            <person name="Koutsovoulos G."/>
            <person name="Danchin GJ E."/>
        </authorList>
    </citation>
    <scope>NUCLEOTIDE SEQUENCE [LARGE SCALE GENOMIC DNA]</scope>
</reference>
<dbReference type="EMBL" id="CAJEWN010001854">
    <property type="protein sequence ID" value="CAD2200457.1"/>
    <property type="molecule type" value="Genomic_DNA"/>
</dbReference>
<protein>
    <submittedName>
        <fullName evidence="1">Uncharacterized protein</fullName>
    </submittedName>
</protein>
<organism evidence="1 2">
    <name type="scientific">Meloidogyne enterolobii</name>
    <name type="common">Root-knot nematode worm</name>
    <name type="synonym">Meloidogyne mayaguensis</name>
    <dbReference type="NCBI Taxonomy" id="390850"/>
    <lineage>
        <taxon>Eukaryota</taxon>
        <taxon>Metazoa</taxon>
        <taxon>Ecdysozoa</taxon>
        <taxon>Nematoda</taxon>
        <taxon>Chromadorea</taxon>
        <taxon>Rhabditida</taxon>
        <taxon>Tylenchina</taxon>
        <taxon>Tylenchomorpha</taxon>
        <taxon>Tylenchoidea</taxon>
        <taxon>Meloidogynidae</taxon>
        <taxon>Meloidogyninae</taxon>
        <taxon>Meloidogyne</taxon>
    </lineage>
</organism>
<gene>
    <name evidence="1" type="ORF">MENT_LOCUS53927</name>
</gene>
<comment type="caution">
    <text evidence="1">The sequence shown here is derived from an EMBL/GenBank/DDBJ whole genome shotgun (WGS) entry which is preliminary data.</text>
</comment>
<dbReference type="OrthoDB" id="10259133at2759"/>
<sequence length="67" mass="7655">MSCSAIFILDQKGNVIMSRNFRGDIDVSVIEKFMPLLVEQEDEGRASPIIQNGELSYVFIKHMNIYC</sequence>
<evidence type="ECO:0000313" key="2">
    <source>
        <dbReference type="Proteomes" id="UP000580250"/>
    </source>
</evidence>